<accession>A0A1H6XK81</accession>
<dbReference type="STRING" id="1227549.SAMN05444007_104103"/>
<keyword evidence="3" id="KW-0808">Transferase</keyword>
<feature type="domain" description="GST N-terminal" evidence="1">
    <location>
        <begin position="1"/>
        <end position="75"/>
    </location>
</feature>
<name>A0A1H6XK81_9RHOB</name>
<gene>
    <name evidence="3" type="ORF">SAMN05444007_104103</name>
</gene>
<dbReference type="InterPro" id="IPR036249">
    <property type="entry name" value="Thioredoxin-like_sf"/>
</dbReference>
<dbReference type="Gene3D" id="3.40.30.10">
    <property type="entry name" value="Glutaredoxin"/>
    <property type="match status" value="1"/>
</dbReference>
<dbReference type="PROSITE" id="PS50404">
    <property type="entry name" value="GST_NTER"/>
    <property type="match status" value="1"/>
</dbReference>
<dbReference type="PANTHER" id="PTHR44051:SF21">
    <property type="entry name" value="GLUTATHIONE S-TRANSFERASE FAMILY PROTEIN"/>
    <property type="match status" value="1"/>
</dbReference>
<sequence length="196" mass="22007">MYHVYGVPMTRTFRVLWLLEELGEPYEASPLPPRSPEIRALNPTGKVPVLRDGEAVITDSTAILTYLSDKHGRFTHPAGTPARAHQDSLTHQILDELDATLWTAARHSFILPEEQRCPEVKDSLKWEFARNLDVMADRIEGPFLQGEEMTIADIILTHCLNWARAAKFPTGEAAILDYGKRMRGRDAFKRVAAASG</sequence>
<dbReference type="SFLD" id="SFLDG00358">
    <property type="entry name" value="Main_(cytGST)"/>
    <property type="match status" value="1"/>
</dbReference>
<evidence type="ECO:0000259" key="1">
    <source>
        <dbReference type="PROSITE" id="PS50404"/>
    </source>
</evidence>
<dbReference type="CDD" id="cd03046">
    <property type="entry name" value="GST_N_GTT1_like"/>
    <property type="match status" value="1"/>
</dbReference>
<dbReference type="InterPro" id="IPR010987">
    <property type="entry name" value="Glutathione-S-Trfase_C-like"/>
</dbReference>
<feature type="domain" description="GST C-terminal" evidence="2">
    <location>
        <begin position="79"/>
        <end position="196"/>
    </location>
</feature>
<dbReference type="InterPro" id="IPR040079">
    <property type="entry name" value="Glutathione_S-Trfase"/>
</dbReference>
<dbReference type="AlphaFoldDB" id="A0A1H6XK81"/>
<protein>
    <submittedName>
        <fullName evidence="3">Glutathione S-transferase</fullName>
    </submittedName>
</protein>
<keyword evidence="4" id="KW-1185">Reference proteome</keyword>
<dbReference type="Pfam" id="PF13409">
    <property type="entry name" value="GST_N_2"/>
    <property type="match status" value="1"/>
</dbReference>
<dbReference type="SFLD" id="SFLDG01150">
    <property type="entry name" value="Main.1:_Beta-like"/>
    <property type="match status" value="1"/>
</dbReference>
<dbReference type="Gene3D" id="1.20.1050.10">
    <property type="match status" value="1"/>
</dbReference>
<organism evidence="3 4">
    <name type="scientific">Cribrihabitans marinus</name>
    <dbReference type="NCBI Taxonomy" id="1227549"/>
    <lineage>
        <taxon>Bacteria</taxon>
        <taxon>Pseudomonadati</taxon>
        <taxon>Pseudomonadota</taxon>
        <taxon>Alphaproteobacteria</taxon>
        <taxon>Rhodobacterales</taxon>
        <taxon>Paracoccaceae</taxon>
        <taxon>Cribrihabitans</taxon>
    </lineage>
</organism>
<evidence type="ECO:0000259" key="2">
    <source>
        <dbReference type="PROSITE" id="PS50405"/>
    </source>
</evidence>
<dbReference type="PROSITE" id="PS50405">
    <property type="entry name" value="GST_CTER"/>
    <property type="match status" value="1"/>
</dbReference>
<evidence type="ECO:0000313" key="4">
    <source>
        <dbReference type="Proteomes" id="UP000199379"/>
    </source>
</evidence>
<proteinExistence type="predicted"/>
<dbReference type="Proteomes" id="UP000199379">
    <property type="component" value="Unassembled WGS sequence"/>
</dbReference>
<dbReference type="InterPro" id="IPR036282">
    <property type="entry name" value="Glutathione-S-Trfase_C_sf"/>
</dbReference>
<dbReference type="PANTHER" id="PTHR44051">
    <property type="entry name" value="GLUTATHIONE S-TRANSFERASE-RELATED"/>
    <property type="match status" value="1"/>
</dbReference>
<dbReference type="SFLD" id="SFLDS00019">
    <property type="entry name" value="Glutathione_Transferase_(cytos"/>
    <property type="match status" value="1"/>
</dbReference>
<dbReference type="InterPro" id="IPR004045">
    <property type="entry name" value="Glutathione_S-Trfase_N"/>
</dbReference>
<evidence type="ECO:0000313" key="3">
    <source>
        <dbReference type="EMBL" id="SEJ29511.1"/>
    </source>
</evidence>
<dbReference type="RefSeq" id="WP_092364658.1">
    <property type="nucleotide sequence ID" value="NZ_BMGV01000004.1"/>
</dbReference>
<dbReference type="OrthoDB" id="9810080at2"/>
<dbReference type="SUPFAM" id="SSF47616">
    <property type="entry name" value="GST C-terminal domain-like"/>
    <property type="match status" value="1"/>
</dbReference>
<dbReference type="EMBL" id="FNYD01000004">
    <property type="protein sequence ID" value="SEJ29511.1"/>
    <property type="molecule type" value="Genomic_DNA"/>
</dbReference>
<reference evidence="3 4" key="1">
    <citation type="submission" date="2016-10" db="EMBL/GenBank/DDBJ databases">
        <authorList>
            <person name="de Groot N.N."/>
        </authorList>
    </citation>
    <scope>NUCLEOTIDE SEQUENCE [LARGE SCALE GENOMIC DNA]</scope>
    <source>
        <strain evidence="3 4">DSM 29340</strain>
    </source>
</reference>
<dbReference type="GO" id="GO:0016740">
    <property type="term" value="F:transferase activity"/>
    <property type="evidence" value="ECO:0007669"/>
    <property type="project" value="UniProtKB-KW"/>
</dbReference>
<dbReference type="SUPFAM" id="SSF52833">
    <property type="entry name" value="Thioredoxin-like"/>
    <property type="match status" value="1"/>
</dbReference>